<dbReference type="InterPro" id="IPR035897">
    <property type="entry name" value="Toll_tir_struct_dom_sf"/>
</dbReference>
<proteinExistence type="predicted"/>
<protein>
    <recommendedName>
        <fullName evidence="1">TIR domain-containing protein</fullName>
    </recommendedName>
</protein>
<dbReference type="EMBL" id="FP929003">
    <property type="protein sequence ID" value="CBK40069.1"/>
    <property type="molecule type" value="Genomic_DNA"/>
</dbReference>
<dbReference type="HOGENOM" id="CLU_1412900_0_0_0"/>
<evidence type="ECO:0000313" key="2">
    <source>
        <dbReference type="EMBL" id="CBK40069.1"/>
    </source>
</evidence>
<dbReference type="OrthoDB" id="1098242at2"/>
<dbReference type="AlphaFoldDB" id="D8PA10"/>
<dbReference type="GO" id="GO:0007165">
    <property type="term" value="P:signal transduction"/>
    <property type="evidence" value="ECO:0007669"/>
    <property type="project" value="InterPro"/>
</dbReference>
<accession>D8PA10</accession>
<dbReference type="InterPro" id="IPR000157">
    <property type="entry name" value="TIR_dom"/>
</dbReference>
<feature type="domain" description="TIR" evidence="1">
    <location>
        <begin position="62"/>
        <end position="192"/>
    </location>
</feature>
<reference evidence="2 3" key="1">
    <citation type="journal article" date="2010" name="Proc. Natl. Acad. Sci. U.S.A.">
        <title>A Nitrospira metagenome illuminates the physiology and evolution of globally important nitrite-oxidizing bacteria.</title>
        <authorList>
            <person name="Lucker S."/>
            <person name="Wagner M."/>
            <person name="Maixner F."/>
            <person name="Pelletier E."/>
            <person name="Koch H."/>
            <person name="Vacherie B."/>
            <person name="Rattei T."/>
            <person name="Sinninghe Damste J."/>
            <person name="Spieck E."/>
            <person name="Le Paslier D."/>
            <person name="Daims H."/>
        </authorList>
    </citation>
    <scope>NUCLEOTIDE SEQUENCE [LARGE SCALE GENOMIC DNA]</scope>
</reference>
<dbReference type="Pfam" id="PF13676">
    <property type="entry name" value="TIR_2"/>
    <property type="match status" value="1"/>
</dbReference>
<organism evidence="2 3">
    <name type="scientific">Nitrospira defluvii</name>
    <dbReference type="NCBI Taxonomy" id="330214"/>
    <lineage>
        <taxon>Bacteria</taxon>
        <taxon>Pseudomonadati</taxon>
        <taxon>Nitrospirota</taxon>
        <taxon>Nitrospiria</taxon>
        <taxon>Nitrospirales</taxon>
        <taxon>Nitrospiraceae</taxon>
        <taxon>Nitrospira</taxon>
    </lineage>
</organism>
<gene>
    <name evidence="2" type="ORF">NIDE0289</name>
</gene>
<dbReference type="Gene3D" id="3.40.50.10140">
    <property type="entry name" value="Toll/interleukin-1 receptor homology (TIR) domain"/>
    <property type="match status" value="1"/>
</dbReference>
<sequence>MPELDLKNIITEGRKEVPQGTLLRVSLGSRPGTVTVHVQLPDQTDWTMYSDLQIVNGTVTLPVKLVFLSHAKEDARFIRDLAHRLLQDGVLAWFDEKELLPGDDWKRKIDEAIESSDFVLVFLSATSVSKTGYFQRELKYALDQHQLRPEGSRYIIPIIIDECQPPRSLRDIHWLRTDTSEWYERLKRALLS</sequence>
<evidence type="ECO:0000259" key="1">
    <source>
        <dbReference type="PROSITE" id="PS50104"/>
    </source>
</evidence>
<evidence type="ECO:0000313" key="3">
    <source>
        <dbReference type="Proteomes" id="UP000001660"/>
    </source>
</evidence>
<name>D8PA10_9BACT</name>
<dbReference type="SUPFAM" id="SSF52200">
    <property type="entry name" value="Toll/Interleukin receptor TIR domain"/>
    <property type="match status" value="1"/>
</dbReference>
<dbReference type="PROSITE" id="PS50104">
    <property type="entry name" value="TIR"/>
    <property type="match status" value="1"/>
</dbReference>
<dbReference type="Proteomes" id="UP000001660">
    <property type="component" value="Chromosome"/>
</dbReference>
<keyword evidence="3" id="KW-1185">Reference proteome</keyword>
<dbReference type="STRING" id="330214.NIDE0289"/>
<dbReference type="KEGG" id="nde:NIDE0289"/>
<dbReference type="eggNOG" id="COG1262">
    <property type="taxonomic scope" value="Bacteria"/>
</dbReference>